<evidence type="ECO:0000313" key="2">
    <source>
        <dbReference type="Proteomes" id="UP000757435"/>
    </source>
</evidence>
<sequence>MLGAALSHDLFTVAERLSDRRIFQNSFQSAELDLAQEPSLRLTILNLFNRAKYEHNL</sequence>
<proteinExistence type="predicted"/>
<gene>
    <name evidence="1" type="ORF">KME15_03535</name>
</gene>
<name>A0A951Q9E2_9CYAN</name>
<protein>
    <submittedName>
        <fullName evidence="1">Uncharacterized protein</fullName>
    </submittedName>
</protein>
<dbReference type="EMBL" id="JAHHHD010000002">
    <property type="protein sequence ID" value="MBW4657721.1"/>
    <property type="molecule type" value="Genomic_DNA"/>
</dbReference>
<dbReference type="AlphaFoldDB" id="A0A951Q9E2"/>
<dbReference type="Proteomes" id="UP000757435">
    <property type="component" value="Unassembled WGS sequence"/>
</dbReference>
<reference evidence="1" key="1">
    <citation type="submission" date="2021-05" db="EMBL/GenBank/DDBJ databases">
        <authorList>
            <person name="Pietrasiak N."/>
            <person name="Ward R."/>
            <person name="Stajich J.E."/>
            <person name="Kurbessoian T."/>
        </authorList>
    </citation>
    <scope>NUCLEOTIDE SEQUENCE</scope>
    <source>
        <strain evidence="1">UHER 2000/2452</strain>
    </source>
</reference>
<organism evidence="1 2">
    <name type="scientific">Drouetiella hepatica Uher 2000/2452</name>
    <dbReference type="NCBI Taxonomy" id="904376"/>
    <lineage>
        <taxon>Bacteria</taxon>
        <taxon>Bacillati</taxon>
        <taxon>Cyanobacteriota</taxon>
        <taxon>Cyanophyceae</taxon>
        <taxon>Oculatellales</taxon>
        <taxon>Oculatellaceae</taxon>
        <taxon>Drouetiella</taxon>
    </lineage>
</organism>
<comment type="caution">
    <text evidence="1">The sequence shown here is derived from an EMBL/GenBank/DDBJ whole genome shotgun (WGS) entry which is preliminary data.</text>
</comment>
<reference evidence="1" key="2">
    <citation type="journal article" date="2022" name="Microbiol. Resour. Announc.">
        <title>Metagenome Sequencing to Explore Phylogenomics of Terrestrial Cyanobacteria.</title>
        <authorList>
            <person name="Ward R.D."/>
            <person name="Stajich J.E."/>
            <person name="Johansen J.R."/>
            <person name="Huntemann M."/>
            <person name="Clum A."/>
            <person name="Foster B."/>
            <person name="Foster B."/>
            <person name="Roux S."/>
            <person name="Palaniappan K."/>
            <person name="Varghese N."/>
            <person name="Mukherjee S."/>
            <person name="Reddy T.B.K."/>
            <person name="Daum C."/>
            <person name="Copeland A."/>
            <person name="Chen I.A."/>
            <person name="Ivanova N.N."/>
            <person name="Kyrpides N.C."/>
            <person name="Shapiro N."/>
            <person name="Eloe-Fadrosh E.A."/>
            <person name="Pietrasiak N."/>
        </authorList>
    </citation>
    <scope>NUCLEOTIDE SEQUENCE</scope>
    <source>
        <strain evidence="1">UHER 2000/2452</strain>
    </source>
</reference>
<accession>A0A951Q9E2</accession>
<evidence type="ECO:0000313" key="1">
    <source>
        <dbReference type="EMBL" id="MBW4657721.1"/>
    </source>
</evidence>